<evidence type="ECO:0000259" key="8">
    <source>
        <dbReference type="PROSITE" id="PS50850"/>
    </source>
</evidence>
<feature type="transmembrane region" description="Helical" evidence="7">
    <location>
        <begin position="97"/>
        <end position="117"/>
    </location>
</feature>
<keyword evidence="3 7" id="KW-0812">Transmembrane</keyword>
<dbReference type="InterPro" id="IPR036259">
    <property type="entry name" value="MFS_trans_sf"/>
</dbReference>
<sequence length="435" mass="42438">MRELVAAGAGLIAVTYGLARFALGLFVPELQAAFDVTATVIGVVMGASFAGYLTALLAVGRLVGRLGARTVAVGGGLAAVAGTAGVAAAPVAVALGVAAFVGGASTGLASPALASAVEHRLAVAVRPAAQTVINAGTSLGLIAAVPVALTVAAAWRTAWWVFAGVALLATASVAVALRAPSRAPRPDRGAARSPATDPAASRHTGAGGAGRAGTGSTALDDPFVPVTAGTAHRHVLSPALVAAAALLGVASAAFWSFGREALETLGSLSPLVGRTAWMAAGVGGLAGAGAGSLSVRYGLRTALLIGWTPLAASLAWLGSGPSSPVPAYAAAGAFGAGYMVLTGLLIVWSVRDRPDRPATAVAAAFAILAIGQSAGAPLAGALTDQAGLAWAFAVATFAALGGALALPSRAKRRDSPSEPAPRLPAAREEGEGDDR</sequence>
<feature type="transmembrane region" description="Helical" evidence="7">
    <location>
        <begin position="360"/>
        <end position="382"/>
    </location>
</feature>
<gene>
    <name evidence="9" type="ORF">ER308_08230</name>
</gene>
<feature type="transmembrane region" description="Helical" evidence="7">
    <location>
        <begin position="235"/>
        <end position="255"/>
    </location>
</feature>
<dbReference type="Gene3D" id="1.20.1250.20">
    <property type="entry name" value="MFS general substrate transporter like domains"/>
    <property type="match status" value="2"/>
</dbReference>
<keyword evidence="2" id="KW-1003">Cell membrane</keyword>
<feature type="transmembrane region" description="Helical" evidence="7">
    <location>
        <begin position="275"/>
        <end position="295"/>
    </location>
</feature>
<reference evidence="9 10" key="1">
    <citation type="submission" date="2019-01" db="EMBL/GenBank/DDBJ databases">
        <title>Egibacter rhizosphaerae EGI 80759T.</title>
        <authorList>
            <person name="Chen D.-D."/>
            <person name="Tian Y."/>
            <person name="Jiao J.-Y."/>
            <person name="Zhang X.-T."/>
            <person name="Zhang Y.-G."/>
            <person name="Zhang Y."/>
            <person name="Xiao M."/>
            <person name="Shu W.-S."/>
            <person name="Li W.-J."/>
        </authorList>
    </citation>
    <scope>NUCLEOTIDE SEQUENCE [LARGE SCALE GENOMIC DNA]</scope>
    <source>
        <strain evidence="9 10">EGI 80759</strain>
    </source>
</reference>
<dbReference type="Pfam" id="PF07690">
    <property type="entry name" value="MFS_1"/>
    <property type="match status" value="1"/>
</dbReference>
<feature type="transmembrane region" description="Helical" evidence="7">
    <location>
        <begin position="388"/>
        <end position="406"/>
    </location>
</feature>
<evidence type="ECO:0000256" key="1">
    <source>
        <dbReference type="ARBA" id="ARBA00004651"/>
    </source>
</evidence>
<keyword evidence="4 7" id="KW-1133">Transmembrane helix</keyword>
<accession>A0A411YEA1</accession>
<name>A0A411YEA1_9ACTN</name>
<dbReference type="KEGG" id="erz:ER308_08230"/>
<evidence type="ECO:0000313" key="10">
    <source>
        <dbReference type="Proteomes" id="UP000291469"/>
    </source>
</evidence>
<feature type="region of interest" description="Disordered" evidence="6">
    <location>
        <begin position="407"/>
        <end position="435"/>
    </location>
</feature>
<protein>
    <submittedName>
        <fullName evidence="9">MFS transporter</fullName>
    </submittedName>
</protein>
<dbReference type="SUPFAM" id="SSF103473">
    <property type="entry name" value="MFS general substrate transporter"/>
    <property type="match status" value="1"/>
</dbReference>
<feature type="transmembrane region" description="Helical" evidence="7">
    <location>
        <begin position="325"/>
        <end position="348"/>
    </location>
</feature>
<dbReference type="PANTHER" id="PTHR43124">
    <property type="entry name" value="PURINE EFFLUX PUMP PBUE"/>
    <property type="match status" value="1"/>
</dbReference>
<keyword evidence="5 7" id="KW-0472">Membrane</keyword>
<dbReference type="GO" id="GO:0022857">
    <property type="term" value="F:transmembrane transporter activity"/>
    <property type="evidence" value="ECO:0007669"/>
    <property type="project" value="InterPro"/>
</dbReference>
<feature type="transmembrane region" description="Helical" evidence="7">
    <location>
        <begin position="158"/>
        <end position="177"/>
    </location>
</feature>
<evidence type="ECO:0000256" key="4">
    <source>
        <dbReference type="ARBA" id="ARBA00022989"/>
    </source>
</evidence>
<evidence type="ECO:0000256" key="5">
    <source>
        <dbReference type="ARBA" id="ARBA00023136"/>
    </source>
</evidence>
<evidence type="ECO:0000256" key="3">
    <source>
        <dbReference type="ARBA" id="ARBA00022692"/>
    </source>
</evidence>
<dbReference type="InterPro" id="IPR011701">
    <property type="entry name" value="MFS"/>
</dbReference>
<feature type="region of interest" description="Disordered" evidence="6">
    <location>
        <begin position="182"/>
        <end position="216"/>
    </location>
</feature>
<comment type="subcellular location">
    <subcellularLocation>
        <location evidence="1">Cell membrane</location>
        <topology evidence="1">Multi-pass membrane protein</topology>
    </subcellularLocation>
</comment>
<dbReference type="OrthoDB" id="2957247at2"/>
<organism evidence="9 10">
    <name type="scientific">Egibacter rhizosphaerae</name>
    <dbReference type="NCBI Taxonomy" id="1670831"/>
    <lineage>
        <taxon>Bacteria</taxon>
        <taxon>Bacillati</taxon>
        <taxon>Actinomycetota</taxon>
        <taxon>Nitriliruptoria</taxon>
        <taxon>Egibacterales</taxon>
        <taxon>Egibacteraceae</taxon>
        <taxon>Egibacter</taxon>
    </lineage>
</organism>
<feature type="transmembrane region" description="Helical" evidence="7">
    <location>
        <begin position="302"/>
        <end position="319"/>
    </location>
</feature>
<feature type="compositionally biased region" description="Basic and acidic residues" evidence="6">
    <location>
        <begin position="425"/>
        <end position="435"/>
    </location>
</feature>
<dbReference type="PANTHER" id="PTHR43124:SF3">
    <property type="entry name" value="CHLORAMPHENICOL EFFLUX PUMP RV0191"/>
    <property type="match status" value="1"/>
</dbReference>
<dbReference type="AlphaFoldDB" id="A0A411YEA1"/>
<dbReference type="PROSITE" id="PS50850">
    <property type="entry name" value="MFS"/>
    <property type="match status" value="1"/>
</dbReference>
<keyword evidence="10" id="KW-1185">Reference proteome</keyword>
<feature type="transmembrane region" description="Helical" evidence="7">
    <location>
        <begin position="40"/>
        <end position="59"/>
    </location>
</feature>
<dbReference type="InterPro" id="IPR020846">
    <property type="entry name" value="MFS_dom"/>
</dbReference>
<feature type="transmembrane region" description="Helical" evidence="7">
    <location>
        <begin position="129"/>
        <end position="152"/>
    </location>
</feature>
<feature type="transmembrane region" description="Helical" evidence="7">
    <location>
        <begin position="71"/>
        <end position="91"/>
    </location>
</feature>
<evidence type="ECO:0000256" key="6">
    <source>
        <dbReference type="SAM" id="MobiDB-lite"/>
    </source>
</evidence>
<feature type="domain" description="Major facilitator superfamily (MFS) profile" evidence="8">
    <location>
        <begin position="5"/>
        <end position="413"/>
    </location>
</feature>
<evidence type="ECO:0000256" key="7">
    <source>
        <dbReference type="SAM" id="Phobius"/>
    </source>
</evidence>
<dbReference type="GO" id="GO:0005886">
    <property type="term" value="C:plasma membrane"/>
    <property type="evidence" value="ECO:0007669"/>
    <property type="project" value="UniProtKB-SubCell"/>
</dbReference>
<proteinExistence type="predicted"/>
<dbReference type="RefSeq" id="WP_131154536.1">
    <property type="nucleotide sequence ID" value="NZ_CP036402.1"/>
</dbReference>
<dbReference type="EMBL" id="CP036402">
    <property type="protein sequence ID" value="QBI19539.1"/>
    <property type="molecule type" value="Genomic_DNA"/>
</dbReference>
<dbReference type="Proteomes" id="UP000291469">
    <property type="component" value="Chromosome"/>
</dbReference>
<dbReference type="InterPro" id="IPR050189">
    <property type="entry name" value="MFS_Efflux_Transporters"/>
</dbReference>
<evidence type="ECO:0000256" key="2">
    <source>
        <dbReference type="ARBA" id="ARBA00022475"/>
    </source>
</evidence>
<evidence type="ECO:0000313" key="9">
    <source>
        <dbReference type="EMBL" id="QBI19539.1"/>
    </source>
</evidence>